<feature type="transmembrane region" description="Helical" evidence="8">
    <location>
        <begin position="1000"/>
        <end position="1020"/>
    </location>
</feature>
<comment type="subcellular location">
    <subcellularLocation>
        <location evidence="1">Cell membrane</location>
        <topology evidence="1">Multi-pass membrane protein</topology>
    </subcellularLocation>
</comment>
<dbReference type="EMBL" id="APMP01000004">
    <property type="protein sequence ID" value="ENZ82873.1"/>
    <property type="molecule type" value="Genomic_DNA"/>
</dbReference>
<name>R0EBL6_CAUVI</name>
<dbReference type="InterPro" id="IPR001036">
    <property type="entry name" value="Acrflvin-R"/>
</dbReference>
<dbReference type="Gene3D" id="3.30.2090.10">
    <property type="entry name" value="Multidrug efflux transporter AcrB TolC docking domain, DN and DC subdomains"/>
    <property type="match status" value="2"/>
</dbReference>
<organism evidence="9 10">
    <name type="scientific">Caulobacter vibrioides OR37</name>
    <dbReference type="NCBI Taxonomy" id="1292034"/>
    <lineage>
        <taxon>Bacteria</taxon>
        <taxon>Pseudomonadati</taxon>
        <taxon>Pseudomonadota</taxon>
        <taxon>Alphaproteobacteria</taxon>
        <taxon>Caulobacterales</taxon>
        <taxon>Caulobacteraceae</taxon>
        <taxon>Caulobacter</taxon>
    </lineage>
</organism>
<comment type="similarity">
    <text evidence="2">Belongs to the resistance-nodulation-cell division (RND) (TC 2.A.6) family.</text>
</comment>
<feature type="transmembrane region" description="Helical" evidence="8">
    <location>
        <begin position="12"/>
        <end position="31"/>
    </location>
</feature>
<evidence type="ECO:0000256" key="6">
    <source>
        <dbReference type="ARBA" id="ARBA00022989"/>
    </source>
</evidence>
<dbReference type="Proteomes" id="UP000013063">
    <property type="component" value="Unassembled WGS sequence"/>
</dbReference>
<feature type="transmembrane region" description="Helical" evidence="8">
    <location>
        <begin position="903"/>
        <end position="922"/>
    </location>
</feature>
<dbReference type="PATRIC" id="fig|1292034.3.peg.1052"/>
<keyword evidence="7 8" id="KW-0472">Membrane</keyword>
<evidence type="ECO:0000256" key="8">
    <source>
        <dbReference type="SAM" id="Phobius"/>
    </source>
</evidence>
<dbReference type="RefSeq" id="WP_004616673.1">
    <property type="nucleotide sequence ID" value="NZ_APMP01000004.1"/>
</dbReference>
<evidence type="ECO:0000256" key="2">
    <source>
        <dbReference type="ARBA" id="ARBA00010942"/>
    </source>
</evidence>
<dbReference type="SUPFAM" id="SSF82693">
    <property type="entry name" value="Multidrug efflux transporter AcrB pore domain, PN1, PN2, PC1 and PC2 subdomains"/>
    <property type="match status" value="3"/>
</dbReference>
<protein>
    <submittedName>
        <fullName evidence="9">Heavy metal efflux pump, cobalt-zinc-cadmium</fullName>
    </submittedName>
</protein>
<dbReference type="Pfam" id="PF00873">
    <property type="entry name" value="ACR_tran"/>
    <property type="match status" value="1"/>
</dbReference>
<feature type="transmembrane region" description="Helical" evidence="8">
    <location>
        <begin position="562"/>
        <end position="582"/>
    </location>
</feature>
<keyword evidence="6 8" id="KW-1133">Transmembrane helix</keyword>
<dbReference type="GO" id="GO:0005886">
    <property type="term" value="C:plasma membrane"/>
    <property type="evidence" value="ECO:0007669"/>
    <property type="project" value="UniProtKB-SubCell"/>
</dbReference>
<feature type="transmembrane region" description="Helical" evidence="8">
    <location>
        <begin position="929"/>
        <end position="951"/>
    </location>
</feature>
<dbReference type="Gene3D" id="3.30.70.1320">
    <property type="entry name" value="Multidrug efflux transporter AcrB pore domain like"/>
    <property type="match status" value="1"/>
</dbReference>
<keyword evidence="3" id="KW-0813">Transport</keyword>
<accession>R0EBL6</accession>
<dbReference type="Gene3D" id="3.30.70.1430">
    <property type="entry name" value="Multidrug efflux transporter AcrB pore domain"/>
    <property type="match status" value="2"/>
</dbReference>
<dbReference type="GO" id="GO:0008324">
    <property type="term" value="F:monoatomic cation transmembrane transporter activity"/>
    <property type="evidence" value="ECO:0007669"/>
    <property type="project" value="InterPro"/>
</dbReference>
<keyword evidence="5 8" id="KW-0812">Transmembrane</keyword>
<dbReference type="SUPFAM" id="SSF82714">
    <property type="entry name" value="Multidrug efflux transporter AcrB TolC docking domain, DN and DC subdomains"/>
    <property type="match status" value="2"/>
</dbReference>
<evidence type="ECO:0000256" key="1">
    <source>
        <dbReference type="ARBA" id="ARBA00004651"/>
    </source>
</evidence>
<dbReference type="PANTHER" id="PTHR32063:SF24">
    <property type="entry name" value="CATION EFFLUX SYSTEM (ACRB_ACRD_ACRF FAMILY)"/>
    <property type="match status" value="1"/>
</dbReference>
<reference evidence="9 10" key="1">
    <citation type="journal article" date="2013" name="Genome Announc.">
        <title>Draft Genome Sequence for Caulobacter sp. Strain OR37, a Bacterium Tolerant to Heavy Metals.</title>
        <authorList>
            <person name="Utturkar S.M."/>
            <person name="Bollmann A."/>
            <person name="Brzoska R.M."/>
            <person name="Klingeman D.M."/>
            <person name="Epstein S.E."/>
            <person name="Palumbo A.V."/>
            <person name="Brown S.D."/>
        </authorList>
    </citation>
    <scope>NUCLEOTIDE SEQUENCE [LARGE SCALE GENOMIC DNA]</scope>
    <source>
        <strain evidence="9 10">OR37</strain>
    </source>
</reference>
<feature type="transmembrane region" description="Helical" evidence="8">
    <location>
        <begin position="477"/>
        <end position="496"/>
    </location>
</feature>
<dbReference type="InterPro" id="IPR004763">
    <property type="entry name" value="CusA-like"/>
</dbReference>
<dbReference type="NCBIfam" id="TIGR00914">
    <property type="entry name" value="2A0601"/>
    <property type="match status" value="1"/>
</dbReference>
<keyword evidence="10" id="KW-1185">Reference proteome</keyword>
<evidence type="ECO:0000256" key="4">
    <source>
        <dbReference type="ARBA" id="ARBA00022475"/>
    </source>
</evidence>
<feature type="transmembrane region" description="Helical" evidence="8">
    <location>
        <begin position="508"/>
        <end position="531"/>
    </location>
</feature>
<evidence type="ECO:0000313" key="9">
    <source>
        <dbReference type="EMBL" id="ENZ82873.1"/>
    </source>
</evidence>
<dbReference type="Gene3D" id="3.30.70.1440">
    <property type="entry name" value="Multidrug efflux transporter AcrB pore domain"/>
    <property type="match status" value="1"/>
</dbReference>
<dbReference type="InterPro" id="IPR027463">
    <property type="entry name" value="AcrB_DN_DC_subdom"/>
</dbReference>
<evidence type="ECO:0000256" key="5">
    <source>
        <dbReference type="ARBA" id="ARBA00022692"/>
    </source>
</evidence>
<dbReference type="STRING" id="1292034.OR37_01067"/>
<dbReference type="GO" id="GO:0042910">
    <property type="term" value="F:xenobiotic transmembrane transporter activity"/>
    <property type="evidence" value="ECO:0007669"/>
    <property type="project" value="TreeGrafter"/>
</dbReference>
<keyword evidence="4" id="KW-1003">Cell membrane</keyword>
<feature type="transmembrane region" description="Helical" evidence="8">
    <location>
        <begin position="393"/>
        <end position="413"/>
    </location>
</feature>
<dbReference type="OrthoDB" id="9758757at2"/>
<dbReference type="PANTHER" id="PTHR32063">
    <property type="match status" value="1"/>
</dbReference>
<dbReference type="AlphaFoldDB" id="R0EBL6"/>
<feature type="transmembrane region" description="Helical" evidence="8">
    <location>
        <begin position="1032"/>
        <end position="1059"/>
    </location>
</feature>
<dbReference type="PRINTS" id="PR00702">
    <property type="entry name" value="ACRIFLAVINRP"/>
</dbReference>
<evidence type="ECO:0000256" key="7">
    <source>
        <dbReference type="ARBA" id="ARBA00023136"/>
    </source>
</evidence>
<gene>
    <name evidence="9" type="ORF">OR37_01067</name>
</gene>
<evidence type="ECO:0000313" key="10">
    <source>
        <dbReference type="Proteomes" id="UP000013063"/>
    </source>
</evidence>
<dbReference type="SUPFAM" id="SSF82866">
    <property type="entry name" value="Multidrug efflux transporter AcrB transmembrane domain"/>
    <property type="match status" value="2"/>
</dbReference>
<comment type="caution">
    <text evidence="9">The sequence shown here is derived from an EMBL/GenBank/DDBJ whole genome shotgun (WGS) entry which is preliminary data.</text>
</comment>
<feature type="transmembrane region" description="Helical" evidence="8">
    <location>
        <begin position="957"/>
        <end position="979"/>
    </location>
</feature>
<sequence precursor="true">MIGRILSMSVKGRWYVLLLTAIIAALGTWQLTKLPIDAVPDITNNQVQINTVAGALSPVEIEKRVTFPVETALAGIPGLETTRSISRNGFSQVTAIFSEKTNLYFARQQVAERLTQAGDSLPAGIQPQIGPVTTGLGEVYMYSVEYANPRGKGAKVVDGQPGWQSDGAYLTAEGERLVDATAQGAYLRTIQDWTVRPQLRTVKGVAGVDSIGGFQKQYVVEPDPAKLVAYGVSYTDLAKALEGANLSVGANFIQRAGEAYLVRADARVRTLDEIQNAIIATRRTVPVAVKDVANVRVGGDLRTGAASKNGEEVVVGTALMLIGENSRSVAKSVGEKLTEVRKGLPPGVVITTTLDRSVLVNATVKTVERNLTEGAILVAATLFLLLGNVRAAFIAVLIIPLSFLMMAIGMNGLKVPGNLMSLGALDFGLIVDGTVIIIENCLLRLAERQHHEGRLLSLKERLETVLRAAQEMIRPTVFGQAIIFLVFAPLLTFTGVEGKTFSPMAITIMLALGAAFILSLTFVPALVAILMRGKVSEKEVKVIAVSKARYEPLLKRSIERPWPFIGGALALFLVAGVVYTTLGQEFIPQLDEKNVAMGSLKIPSTALEQSLTMQRQVEKNVSSLPEVEMMFSKTGTAEVATDPMPPNASDGFIILKPQKEWPKEVANKAKVVERIEAKVAPLLGNSFEVTQPIQMRFNELIAGVRGDVAIKLYGDDLEKMSATAAKIGSVLESIPGAEGVRVEQVGGAPTLDVKFDRAAIARFGLSIDQVADTVATAMGGRQAGDVFEGDRRFDITVRVPMAQRDDLDALGALPVMLPAGEGGVQRSVPLRELVQFRFADGLNQISREDGKRRVVIQVNVRGRDIGSFVNEARSKVEAVELPTGYWLTWGGQFENLKAATQRLSIVVPLCFVLIFLVLYMALGGFGPAASVFAAIPLGLSGGVFALALTGITFSISAAVGFIVLAGVAVLNGLVVMTSVRERLEAGVPVVQAIYEGSVERFRPVLMTGLVPAIGFIPMALASGTGAEVQKPLAMVVIGGLVTATAVTLLVLPAIAKLILQLGSGRKAPDEGPAASPLSTTH</sequence>
<dbReference type="eggNOG" id="COG3696">
    <property type="taxonomic scope" value="Bacteria"/>
</dbReference>
<evidence type="ECO:0000256" key="3">
    <source>
        <dbReference type="ARBA" id="ARBA00022448"/>
    </source>
</evidence>
<proteinExistence type="inferred from homology"/>
<dbReference type="Gene3D" id="1.20.1640.10">
    <property type="entry name" value="Multidrug efflux transporter AcrB transmembrane domain"/>
    <property type="match status" value="3"/>
</dbReference>